<gene>
    <name evidence="3" type="ORF">LIP_0126</name>
</gene>
<dbReference type="STRING" id="1555112.LIP_0126"/>
<dbReference type="AlphaFoldDB" id="A0A0K2SFV2"/>
<keyword evidence="2" id="KW-1133">Transmembrane helix</keyword>
<feature type="compositionally biased region" description="Gly residues" evidence="1">
    <location>
        <begin position="224"/>
        <end position="234"/>
    </location>
</feature>
<keyword evidence="4" id="KW-1185">Reference proteome</keyword>
<keyword evidence="2" id="KW-0472">Membrane</keyword>
<dbReference type="RefSeq" id="WP_068132952.1">
    <property type="nucleotide sequence ID" value="NZ_AP014924.1"/>
</dbReference>
<feature type="region of interest" description="Disordered" evidence="1">
    <location>
        <begin position="221"/>
        <end position="246"/>
    </location>
</feature>
<reference evidence="4" key="1">
    <citation type="submission" date="2015-07" db="EMBL/GenBank/DDBJ databases">
        <title>Complete genome sequence and phylogenetic analysis of Limnochorda pilosa.</title>
        <authorList>
            <person name="Watanabe M."/>
            <person name="Kojima H."/>
            <person name="Fukui M."/>
        </authorList>
    </citation>
    <scope>NUCLEOTIDE SEQUENCE [LARGE SCALE GENOMIC DNA]</scope>
    <source>
        <strain evidence="4">HC45</strain>
    </source>
</reference>
<dbReference type="KEGG" id="lpil:LIP_0126"/>
<protein>
    <recommendedName>
        <fullName evidence="5">LPS export ABC transporter periplasmic protein LptC</fullName>
    </recommendedName>
</protein>
<reference evidence="4" key="2">
    <citation type="journal article" date="2016" name="Int. J. Syst. Evol. Microbiol.">
        <title>Complete genome sequence and cell structure of Limnochorda pilosa, a Gram-negative spore-former within the phylum Firmicutes.</title>
        <authorList>
            <person name="Watanabe M."/>
            <person name="Kojima H."/>
            <person name="Fukui M."/>
        </authorList>
    </citation>
    <scope>NUCLEOTIDE SEQUENCE [LARGE SCALE GENOMIC DNA]</scope>
    <source>
        <strain evidence="4">HC45</strain>
    </source>
</reference>
<evidence type="ECO:0000256" key="1">
    <source>
        <dbReference type="SAM" id="MobiDB-lite"/>
    </source>
</evidence>
<evidence type="ECO:0008006" key="5">
    <source>
        <dbReference type="Google" id="ProtNLM"/>
    </source>
</evidence>
<dbReference type="EMBL" id="AP014924">
    <property type="protein sequence ID" value="BAS25983.1"/>
    <property type="molecule type" value="Genomic_DNA"/>
</dbReference>
<evidence type="ECO:0000256" key="2">
    <source>
        <dbReference type="SAM" id="Phobius"/>
    </source>
</evidence>
<name>A0A0K2SFV2_LIMPI</name>
<evidence type="ECO:0000313" key="3">
    <source>
        <dbReference type="EMBL" id="BAS25983.1"/>
    </source>
</evidence>
<proteinExistence type="predicted"/>
<evidence type="ECO:0000313" key="4">
    <source>
        <dbReference type="Proteomes" id="UP000065807"/>
    </source>
</evidence>
<organism evidence="3 4">
    <name type="scientific">Limnochorda pilosa</name>
    <dbReference type="NCBI Taxonomy" id="1555112"/>
    <lineage>
        <taxon>Bacteria</taxon>
        <taxon>Bacillati</taxon>
        <taxon>Bacillota</taxon>
        <taxon>Limnochordia</taxon>
        <taxon>Limnochordales</taxon>
        <taxon>Limnochordaceae</taxon>
        <taxon>Limnochorda</taxon>
    </lineage>
</organism>
<dbReference type="Proteomes" id="UP000065807">
    <property type="component" value="Chromosome"/>
</dbReference>
<keyword evidence="2" id="KW-0812">Transmembrane</keyword>
<accession>A0A0K2SFV2</accession>
<feature type="transmembrane region" description="Helical" evidence="2">
    <location>
        <begin position="20"/>
        <end position="39"/>
    </location>
</feature>
<sequence length="246" mass="25904">MRAEPIVQGASRRDGRTPWVLVAGVAALAVLVWIIRASAPGGPPEDIPPAAGPPHLERVKVDGLLEGTRQWTLEVRSLEEGPEVVSLEGIERGLFLRGQALWLTLTAARGRWTPETNGLVLEGDVQMDLVEGGHLETEQVRWRSEAGVLEAEAGVTATLAGDRLTAGRMVASSVTGVVELGGGVELVRPDGQILRAMGARWLDREQRLELVGGFDWFLPSLPGPGEGPAGGSGSAPGQASHEEASG</sequence>